<comment type="caution">
    <text evidence="1">The sequence shown here is derived from an EMBL/GenBank/DDBJ whole genome shotgun (WGS) entry which is preliminary data.</text>
</comment>
<name>A0ABX2EHX1_9BURK</name>
<dbReference type="EMBL" id="JABRWJ010000004">
    <property type="protein sequence ID" value="NRF68219.1"/>
    <property type="molecule type" value="Genomic_DNA"/>
</dbReference>
<reference evidence="1 2" key="1">
    <citation type="submission" date="2020-05" db="EMBL/GenBank/DDBJ databases">
        <title>Aquincola sp. isolate from soil.</title>
        <authorList>
            <person name="Han J."/>
            <person name="Kim D.-U."/>
        </authorList>
    </citation>
    <scope>NUCLEOTIDE SEQUENCE [LARGE SCALE GENOMIC DNA]</scope>
    <source>
        <strain evidence="1 2">S2</strain>
    </source>
</reference>
<sequence length="152" mass="17394">MPQFTMQSELAIAPDRFWSGMSMRAVNDELNPLVHMTAPPAWRDGPLEAWQTGRVLFRSWVLLFGWLPVDRHALQLQAIDPAGGFVEESTSWTHRRWRHERSTGATPRGCLLTDRVTVDSRVPGLAWALLPVYRAVFAHRHRRLLQGYGAPR</sequence>
<evidence type="ECO:0000313" key="2">
    <source>
        <dbReference type="Proteomes" id="UP000737171"/>
    </source>
</evidence>
<organism evidence="1 2">
    <name type="scientific">Pseudaquabacterium terrae</name>
    <dbReference type="NCBI Taxonomy" id="2732868"/>
    <lineage>
        <taxon>Bacteria</taxon>
        <taxon>Pseudomonadati</taxon>
        <taxon>Pseudomonadota</taxon>
        <taxon>Betaproteobacteria</taxon>
        <taxon>Burkholderiales</taxon>
        <taxon>Sphaerotilaceae</taxon>
        <taxon>Pseudaquabacterium</taxon>
    </lineage>
</organism>
<dbReference type="Gene3D" id="3.30.530.20">
    <property type="match status" value="1"/>
</dbReference>
<accession>A0ABX2EHX1</accession>
<gene>
    <name evidence="1" type="ORF">HLB44_14595</name>
</gene>
<dbReference type="RefSeq" id="WP_173123672.1">
    <property type="nucleotide sequence ID" value="NZ_JABRWJ010000004.1"/>
</dbReference>
<dbReference type="Proteomes" id="UP000737171">
    <property type="component" value="Unassembled WGS sequence"/>
</dbReference>
<evidence type="ECO:0000313" key="1">
    <source>
        <dbReference type="EMBL" id="NRF68219.1"/>
    </source>
</evidence>
<evidence type="ECO:0008006" key="3">
    <source>
        <dbReference type="Google" id="ProtNLM"/>
    </source>
</evidence>
<protein>
    <recommendedName>
        <fullName evidence="3">Ligand-binding SRPBCC domain-containing protein</fullName>
    </recommendedName>
</protein>
<keyword evidence="2" id="KW-1185">Reference proteome</keyword>
<dbReference type="InterPro" id="IPR023393">
    <property type="entry name" value="START-like_dom_sf"/>
</dbReference>
<proteinExistence type="predicted"/>